<dbReference type="SUPFAM" id="SSF56672">
    <property type="entry name" value="DNA/RNA polymerases"/>
    <property type="match status" value="1"/>
</dbReference>
<accession>A0AAV3Y328</accession>
<dbReference type="Gene3D" id="3.30.70.270">
    <property type="match status" value="1"/>
</dbReference>
<organism evidence="1 2">
    <name type="scientific">Plakobranchus ocellatus</name>
    <dbReference type="NCBI Taxonomy" id="259542"/>
    <lineage>
        <taxon>Eukaryota</taxon>
        <taxon>Metazoa</taxon>
        <taxon>Spiralia</taxon>
        <taxon>Lophotrochozoa</taxon>
        <taxon>Mollusca</taxon>
        <taxon>Gastropoda</taxon>
        <taxon>Heterobranchia</taxon>
        <taxon>Euthyneura</taxon>
        <taxon>Panpulmonata</taxon>
        <taxon>Sacoglossa</taxon>
        <taxon>Placobranchoidea</taxon>
        <taxon>Plakobranchidae</taxon>
        <taxon>Plakobranchus</taxon>
    </lineage>
</organism>
<dbReference type="InterPro" id="IPR043502">
    <property type="entry name" value="DNA/RNA_pol_sf"/>
</dbReference>
<keyword evidence="2" id="KW-1185">Reference proteome</keyword>
<proteinExistence type="predicted"/>
<gene>
    <name evidence="1" type="ORF">PoB_000374000</name>
</gene>
<dbReference type="InterPro" id="IPR043128">
    <property type="entry name" value="Rev_trsase/Diguanyl_cyclase"/>
</dbReference>
<comment type="caution">
    <text evidence="1">The sequence shown here is derived from an EMBL/GenBank/DDBJ whole genome shotgun (WGS) entry which is preliminary data.</text>
</comment>
<evidence type="ECO:0000313" key="2">
    <source>
        <dbReference type="Proteomes" id="UP000735302"/>
    </source>
</evidence>
<dbReference type="Proteomes" id="UP000735302">
    <property type="component" value="Unassembled WGS sequence"/>
</dbReference>
<dbReference type="PANTHER" id="PTHR37984:SF5">
    <property type="entry name" value="PROTEIN NYNRIN-LIKE"/>
    <property type="match status" value="1"/>
</dbReference>
<protein>
    <submittedName>
        <fullName evidence="1">Zinc finger protein</fullName>
    </submittedName>
</protein>
<dbReference type="InterPro" id="IPR050951">
    <property type="entry name" value="Retrovirus_Pol_polyprotein"/>
</dbReference>
<dbReference type="PANTHER" id="PTHR37984">
    <property type="entry name" value="PROTEIN CBG26694"/>
    <property type="match status" value="1"/>
</dbReference>
<dbReference type="AlphaFoldDB" id="A0AAV3Y328"/>
<evidence type="ECO:0000313" key="1">
    <source>
        <dbReference type="EMBL" id="GFN77234.1"/>
    </source>
</evidence>
<reference evidence="1 2" key="1">
    <citation type="journal article" date="2021" name="Elife">
        <title>Chloroplast acquisition without the gene transfer in kleptoplastic sea slugs, Plakobranchus ocellatus.</title>
        <authorList>
            <person name="Maeda T."/>
            <person name="Takahashi S."/>
            <person name="Yoshida T."/>
            <person name="Shimamura S."/>
            <person name="Takaki Y."/>
            <person name="Nagai Y."/>
            <person name="Toyoda A."/>
            <person name="Suzuki Y."/>
            <person name="Arimoto A."/>
            <person name="Ishii H."/>
            <person name="Satoh N."/>
            <person name="Nishiyama T."/>
            <person name="Hasebe M."/>
            <person name="Maruyama T."/>
            <person name="Minagawa J."/>
            <person name="Obokata J."/>
            <person name="Shigenobu S."/>
        </authorList>
    </citation>
    <scope>NUCLEOTIDE SEQUENCE [LARGE SCALE GENOMIC DNA]</scope>
</reference>
<sequence>MYGRQVRGPTDIIADICEGRNNHAEEYVFVHRYVQDLEDKVKESGYIASRNAAQELKRYRDMRNKTAVIREYKRGDKVLILLPKDGNNLYMTYQGPYSIHSVGKNNNYLCKTGDSLRLYHANLLRKYEDRQDFTLCGNLAFVEDVGDESEESPITFVQSLRKETLQNVKVNQDAPVTFRDQAKAVLREFDDVLSDLPGHTDIIRHEIKLTDPTPFGISQYPIPFHARVCNKTRNTTDAGYSPNFSEGYAQGCRISSIRVVAPYFDDILIHSTSWEDHLLDLEATLQALRQHNSTGKPSKIFVGYTSIEFLGHIVEEGVVRPDEAKTEKILNI</sequence>
<dbReference type="EMBL" id="BLXT01000445">
    <property type="protein sequence ID" value="GFN77234.1"/>
    <property type="molecule type" value="Genomic_DNA"/>
</dbReference>
<name>A0AAV3Y328_9GAST</name>